<dbReference type="Proteomes" id="UP000324897">
    <property type="component" value="Unassembled WGS sequence"/>
</dbReference>
<evidence type="ECO:0008006" key="5">
    <source>
        <dbReference type="Google" id="ProtNLM"/>
    </source>
</evidence>
<organism evidence="3 4">
    <name type="scientific">Eragrostis curvula</name>
    <name type="common">weeping love grass</name>
    <dbReference type="NCBI Taxonomy" id="38414"/>
    <lineage>
        <taxon>Eukaryota</taxon>
        <taxon>Viridiplantae</taxon>
        <taxon>Streptophyta</taxon>
        <taxon>Embryophyta</taxon>
        <taxon>Tracheophyta</taxon>
        <taxon>Spermatophyta</taxon>
        <taxon>Magnoliopsida</taxon>
        <taxon>Liliopsida</taxon>
        <taxon>Poales</taxon>
        <taxon>Poaceae</taxon>
        <taxon>PACMAD clade</taxon>
        <taxon>Chloridoideae</taxon>
        <taxon>Eragrostideae</taxon>
        <taxon>Eragrostidinae</taxon>
        <taxon>Eragrostis</taxon>
    </lineage>
</organism>
<keyword evidence="2" id="KW-0732">Signal</keyword>
<feature type="region of interest" description="Disordered" evidence="1">
    <location>
        <begin position="49"/>
        <end position="108"/>
    </location>
</feature>
<reference evidence="3 4" key="1">
    <citation type="journal article" date="2019" name="Sci. Rep.">
        <title>A high-quality genome of Eragrostis curvula grass provides insights into Poaceae evolution and supports new strategies to enhance forage quality.</title>
        <authorList>
            <person name="Carballo J."/>
            <person name="Santos B.A.C.M."/>
            <person name="Zappacosta D."/>
            <person name="Garbus I."/>
            <person name="Selva J.P."/>
            <person name="Gallo C.A."/>
            <person name="Diaz A."/>
            <person name="Albertini E."/>
            <person name="Caccamo M."/>
            <person name="Echenique V."/>
        </authorList>
    </citation>
    <scope>NUCLEOTIDE SEQUENCE [LARGE SCALE GENOMIC DNA]</scope>
    <source>
        <strain evidence="4">cv. Victoria</strain>
        <tissue evidence="3">Leaf</tissue>
    </source>
</reference>
<dbReference type="AlphaFoldDB" id="A0A5J9T5F8"/>
<feature type="signal peptide" evidence="2">
    <location>
        <begin position="1"/>
        <end position="44"/>
    </location>
</feature>
<keyword evidence="4" id="KW-1185">Reference proteome</keyword>
<evidence type="ECO:0000313" key="3">
    <source>
        <dbReference type="EMBL" id="TVU06679.1"/>
    </source>
</evidence>
<evidence type="ECO:0000256" key="2">
    <source>
        <dbReference type="SAM" id="SignalP"/>
    </source>
</evidence>
<comment type="caution">
    <text evidence="3">The sequence shown here is derived from an EMBL/GenBank/DDBJ whole genome shotgun (WGS) entry which is preliminary data.</text>
</comment>
<feature type="chain" id="PRO_5023810518" description="Gnk2-homologous domain-containing protein" evidence="2">
    <location>
        <begin position="45"/>
        <end position="421"/>
    </location>
</feature>
<sequence>MSFPPAYGHNNLATAFLLLHTSPSFPKPTIVSLVILSLLHHAVAVAPDHHPPHDAAPSNTLTSLPPRSSALPKGPTDVSSSSTARPHHVAGFSDHRRAPASPSTVSDATTVARRLLHTSAFVARRQEDQVAAAPSPHAAPSPTRRPHARGATRTRDPSFGVTFADLHDACVRHNCRADYFHRLATVLYGQHTGSGYDVYCVVRTTEGSPPILPGSWRAAVASGVGDAARRISTPCGVTTTSGGVTRSAAPSLLNAALPLLAVAFLPRPVAAAVVLSYLPSLVRAGVFQEAFLKLNHATCAVYAYNNNTGAVERARPVPGLRKMCLRPLCLDFDGDADEHPLRRRRSSSWNDPLRIFCAVHSLGEGASSPSIFFPWRNTWCAHLPISNPDAAAASGVDVCHVELAHMDYTEGYYISCPAGDR</sequence>
<evidence type="ECO:0000256" key="1">
    <source>
        <dbReference type="SAM" id="MobiDB-lite"/>
    </source>
</evidence>
<dbReference type="OrthoDB" id="695313at2759"/>
<feature type="compositionally biased region" description="Low complexity" evidence="1">
    <location>
        <begin position="131"/>
        <end position="142"/>
    </location>
</feature>
<feature type="region of interest" description="Disordered" evidence="1">
    <location>
        <begin position="127"/>
        <end position="157"/>
    </location>
</feature>
<gene>
    <name evidence="3" type="ORF">EJB05_49903</name>
</gene>
<dbReference type="Gramene" id="TVU06679">
    <property type="protein sequence ID" value="TVU06679"/>
    <property type="gene ID" value="EJB05_49903"/>
</dbReference>
<proteinExistence type="predicted"/>
<accession>A0A5J9T5F8</accession>
<name>A0A5J9T5F8_9POAL</name>
<evidence type="ECO:0000313" key="4">
    <source>
        <dbReference type="Proteomes" id="UP000324897"/>
    </source>
</evidence>
<feature type="non-terminal residue" evidence="3">
    <location>
        <position position="1"/>
    </location>
</feature>
<protein>
    <recommendedName>
        <fullName evidence="5">Gnk2-homologous domain-containing protein</fullName>
    </recommendedName>
</protein>
<dbReference type="EMBL" id="RWGY01000051">
    <property type="protein sequence ID" value="TVU06679.1"/>
    <property type="molecule type" value="Genomic_DNA"/>
</dbReference>